<dbReference type="Proteomes" id="UP000663868">
    <property type="component" value="Unassembled WGS sequence"/>
</dbReference>
<keyword evidence="3" id="KW-0808">Transferase</keyword>
<comment type="caution">
    <text evidence="4">The sequence shown here is derived from an EMBL/GenBank/DDBJ whole genome shotgun (WGS) entry which is preliminary data.</text>
</comment>
<gene>
    <name evidence="4" type="ORF">KXQ929_LOCUS18476</name>
</gene>
<protein>
    <recommendedName>
        <fullName evidence="6">Geranylgeranyl pyrophosphate synthase</fullName>
    </recommendedName>
</protein>
<dbReference type="Pfam" id="PF00348">
    <property type="entry name" value="polyprenyl_synt"/>
    <property type="match status" value="1"/>
</dbReference>
<dbReference type="PROSITE" id="PS00723">
    <property type="entry name" value="POLYPRENYL_SYNTHASE_1"/>
    <property type="match status" value="1"/>
</dbReference>
<dbReference type="InterPro" id="IPR000092">
    <property type="entry name" value="Polyprenyl_synt"/>
</dbReference>
<dbReference type="AlphaFoldDB" id="A0A819CQE8"/>
<keyword evidence="1" id="KW-0479">Metal-binding</keyword>
<evidence type="ECO:0000256" key="3">
    <source>
        <dbReference type="RuleBase" id="RU004466"/>
    </source>
</evidence>
<dbReference type="InterPro" id="IPR033749">
    <property type="entry name" value="Polyprenyl_synt_CS"/>
</dbReference>
<name>A0A819CQE8_9BILA</name>
<evidence type="ECO:0000256" key="1">
    <source>
        <dbReference type="ARBA" id="ARBA00022723"/>
    </source>
</evidence>
<accession>A0A819CQE8</accession>
<reference evidence="4" key="1">
    <citation type="submission" date="2021-02" db="EMBL/GenBank/DDBJ databases">
        <authorList>
            <person name="Nowell W R."/>
        </authorList>
    </citation>
    <scope>NUCLEOTIDE SEQUENCE</scope>
</reference>
<evidence type="ECO:0000313" key="4">
    <source>
        <dbReference type="EMBL" id="CAF3824815.1"/>
    </source>
</evidence>
<dbReference type="Gene3D" id="1.10.600.10">
    <property type="entry name" value="Farnesyl Diphosphate Synthase"/>
    <property type="match status" value="2"/>
</dbReference>
<comment type="similarity">
    <text evidence="3">Belongs to the FPP/GGPP synthase family.</text>
</comment>
<dbReference type="GO" id="GO:0046872">
    <property type="term" value="F:metal ion binding"/>
    <property type="evidence" value="ECO:0007669"/>
    <property type="project" value="UniProtKB-KW"/>
</dbReference>
<dbReference type="GO" id="GO:0004659">
    <property type="term" value="F:prenyltransferase activity"/>
    <property type="evidence" value="ECO:0007669"/>
    <property type="project" value="InterPro"/>
</dbReference>
<dbReference type="GO" id="GO:0008299">
    <property type="term" value="P:isoprenoid biosynthetic process"/>
    <property type="evidence" value="ECO:0007669"/>
    <property type="project" value="InterPro"/>
</dbReference>
<evidence type="ECO:0000313" key="5">
    <source>
        <dbReference type="Proteomes" id="UP000663868"/>
    </source>
</evidence>
<dbReference type="EMBL" id="CAJOBB010001207">
    <property type="protein sequence ID" value="CAF3824815.1"/>
    <property type="molecule type" value="Genomic_DNA"/>
</dbReference>
<dbReference type="SUPFAM" id="SSF48576">
    <property type="entry name" value="Terpenoid synthases"/>
    <property type="match status" value="1"/>
</dbReference>
<keyword evidence="2" id="KW-0460">Magnesium</keyword>
<evidence type="ECO:0000256" key="2">
    <source>
        <dbReference type="ARBA" id="ARBA00022842"/>
    </source>
</evidence>
<sequence>MVIDRYADFERVRSELVSWGAKTDIQVEKFTNGLGAIIIGNAVWSFETPKYFGTEREEVKRTRRVTLLPPRANMQENLTKSISKHEINSNGNTTEDVSPQQNLHQDQTTFNSISSAKYMDKILQPYNYLKSLPGKNIRTTLIHALNYWFKAPEDKIIIIDDIIDKLYNASLLIDDIEDGSLIRRGAAAAHTVYEIPLTINAAEFTCCATIKKGFKFNHPRAVFIIVHHLVELHNGQGLDIWWRDNHVCPSEDEYCQMIVSKCGGLFRMAIELLRLFSPIQSDMRKNQLIDDLCQALTLLFQIRDDYCNLISKEYTQSKSYCEDLSEGKFSFPIIHALNIRPDDSRLGDILKQRTYNIDLKQEAVQLLHEFGSIEYTRGICVKLANKCYELIDKLEGNLYLKMAVDQLAAIFQVPAETKVE</sequence>
<evidence type="ECO:0008006" key="6">
    <source>
        <dbReference type="Google" id="ProtNLM"/>
    </source>
</evidence>
<dbReference type="InterPro" id="IPR008949">
    <property type="entry name" value="Isoprenoid_synthase_dom_sf"/>
</dbReference>
<organism evidence="4 5">
    <name type="scientific">Adineta steineri</name>
    <dbReference type="NCBI Taxonomy" id="433720"/>
    <lineage>
        <taxon>Eukaryota</taxon>
        <taxon>Metazoa</taxon>
        <taxon>Spiralia</taxon>
        <taxon>Gnathifera</taxon>
        <taxon>Rotifera</taxon>
        <taxon>Eurotatoria</taxon>
        <taxon>Bdelloidea</taxon>
        <taxon>Adinetida</taxon>
        <taxon>Adinetidae</taxon>
        <taxon>Adineta</taxon>
    </lineage>
</organism>
<dbReference type="PANTHER" id="PTHR12001:SF44">
    <property type="entry name" value="GERANYLGERANYL PYROPHOSPHATE SYNTHASE"/>
    <property type="match status" value="1"/>
</dbReference>
<dbReference type="PANTHER" id="PTHR12001">
    <property type="entry name" value="GERANYLGERANYL PYROPHOSPHATE SYNTHASE"/>
    <property type="match status" value="1"/>
</dbReference>
<proteinExistence type="inferred from homology"/>